<gene>
    <name evidence="2" type="ORF">MMAB1_0349</name>
</gene>
<dbReference type="SMART" id="SM00849">
    <property type="entry name" value="Lactamase_B"/>
    <property type="match status" value="1"/>
</dbReference>
<dbReference type="InterPro" id="IPR001279">
    <property type="entry name" value="Metallo-B-lactamas"/>
</dbReference>
<dbReference type="CDD" id="cd06262">
    <property type="entry name" value="metallo-hydrolase-like_MBL-fold"/>
    <property type="match status" value="1"/>
</dbReference>
<dbReference type="RefSeq" id="WP_062261387.1">
    <property type="nucleotide sequence ID" value="NZ_LT158599.1"/>
</dbReference>
<dbReference type="EMBL" id="LT158599">
    <property type="protein sequence ID" value="CVK31566.1"/>
    <property type="molecule type" value="Genomic_DNA"/>
</dbReference>
<protein>
    <submittedName>
        <fullName evidence="2">Beta-lactamase domain-containing protein</fullName>
    </submittedName>
</protein>
<dbReference type="PANTHER" id="PTHR42951:SF4">
    <property type="entry name" value="ACYL-COENZYME A THIOESTERASE MBLAC2"/>
    <property type="match status" value="1"/>
</dbReference>
<name>A0A0X3BHD4_9EURY</name>
<dbReference type="SUPFAM" id="SSF56281">
    <property type="entry name" value="Metallo-hydrolase/oxidoreductase"/>
    <property type="match status" value="1"/>
</dbReference>
<dbReference type="GeneID" id="27136440"/>
<sequence length="578" mass="63141">MEGDWIEIPGSGGASLLLFTRYPDVCCSNAYLVRTPGEIIVIDTGADEAHIASIVAAICAANGEHPRDVSVLLTHCHLDHAYGVIRHREWIKSSRIAVFAQEEGALALEAGDPHQTVAEMYGREIEPVPVDVHLLTREDRACGGERTVEARGRTVRLSTDRVQVDDETVLYRQHVTYQSGTTCTVYYMPGHSPDSIFIRIGEHLFIGDILFAASPGIAGLHRWDCDHLCASIRAARLLLESGEIAFCWNGHGRGLSVSDTLMALGSLETEAEKLKGISAFDPDRLRASVSYAWDMLIEAGKLFSVIGGRLYYLSYYLEELGEIEEAKKYRDLLQNDAIDEFLTNFSTFAGEFGEGRKIEIQFVLKAVQIVGKIERVLGSSPNNPVLDASLVRRVRYLLTDCLSTVYGLNERLNDRNIDLAGCLEAFVARYNDPSHLDDAMIAAAEDESAFLTALAARIANPVIFEETVVSVEVCPRPLPVMTDPVRLCDGITGLIEDLAATGAKNVVITVAGTPDGATIAIASDALHPDWPYAGIYERRFARCGGRCAIETRGGTTWIEVCFACEDALCTSGPAPRPT</sequence>
<dbReference type="Proteomes" id="UP000069850">
    <property type="component" value="Chromosome 1"/>
</dbReference>
<reference evidence="2 3" key="1">
    <citation type="submission" date="2016-01" db="EMBL/GenBank/DDBJ databases">
        <authorList>
            <person name="Manzoor S."/>
        </authorList>
    </citation>
    <scope>NUCLEOTIDE SEQUENCE [LARGE SCALE GENOMIC DNA]</scope>
    <source>
        <strain evidence="2">Methanoculleus sp MAB1</strain>
    </source>
</reference>
<dbReference type="KEGG" id="mema:MMAB1_0349"/>
<accession>A0A0X3BHD4</accession>
<dbReference type="Gene3D" id="3.60.15.10">
    <property type="entry name" value="Ribonuclease Z/Hydroxyacylglutathione hydrolase-like"/>
    <property type="match status" value="1"/>
</dbReference>
<dbReference type="AlphaFoldDB" id="A0A0X3BHD4"/>
<dbReference type="InterPro" id="IPR050855">
    <property type="entry name" value="NDM-1-like"/>
</dbReference>
<feature type="domain" description="Metallo-beta-lactamase" evidence="1">
    <location>
        <begin position="27"/>
        <end position="251"/>
    </location>
</feature>
<dbReference type="PANTHER" id="PTHR42951">
    <property type="entry name" value="METALLO-BETA-LACTAMASE DOMAIN-CONTAINING"/>
    <property type="match status" value="1"/>
</dbReference>
<evidence type="ECO:0000313" key="2">
    <source>
        <dbReference type="EMBL" id="CVK31566.1"/>
    </source>
</evidence>
<dbReference type="InterPro" id="IPR036866">
    <property type="entry name" value="RibonucZ/Hydroxyglut_hydro"/>
</dbReference>
<organism evidence="2 3">
    <name type="scientific">Methanoculleus bourgensis</name>
    <dbReference type="NCBI Taxonomy" id="83986"/>
    <lineage>
        <taxon>Archaea</taxon>
        <taxon>Methanobacteriati</taxon>
        <taxon>Methanobacteriota</taxon>
        <taxon>Stenosarchaea group</taxon>
        <taxon>Methanomicrobia</taxon>
        <taxon>Methanomicrobiales</taxon>
        <taxon>Methanomicrobiaceae</taxon>
        <taxon>Methanoculleus</taxon>
    </lineage>
</organism>
<dbReference type="Pfam" id="PF00753">
    <property type="entry name" value="Lactamase_B"/>
    <property type="match status" value="1"/>
</dbReference>
<dbReference type="OrthoDB" id="197151at2157"/>
<evidence type="ECO:0000313" key="3">
    <source>
        <dbReference type="Proteomes" id="UP000069850"/>
    </source>
</evidence>
<evidence type="ECO:0000259" key="1">
    <source>
        <dbReference type="SMART" id="SM00849"/>
    </source>
</evidence>
<proteinExistence type="predicted"/>